<dbReference type="EC" id="4.2.-.-" evidence="4"/>
<organism evidence="6 7">
    <name type="scientific">Vibrio caribbeanicus ATCC BAA-2122</name>
    <dbReference type="NCBI Taxonomy" id="796620"/>
    <lineage>
        <taxon>Bacteria</taxon>
        <taxon>Pseudomonadati</taxon>
        <taxon>Pseudomonadota</taxon>
        <taxon>Gammaproteobacteria</taxon>
        <taxon>Vibrionales</taxon>
        <taxon>Vibrionaceae</taxon>
        <taxon>Vibrio</taxon>
    </lineage>
</organism>
<dbReference type="GO" id="GO:0016829">
    <property type="term" value="F:lyase activity"/>
    <property type="evidence" value="ECO:0007669"/>
    <property type="project" value="UniProtKB-KW"/>
</dbReference>
<protein>
    <recommendedName>
        <fullName evidence="4">Cys-tRNA(Pro)/Cys-tRNA(Cys) deacylase</fullName>
        <ecNumber evidence="4">4.2.-.-</ecNumber>
    </recommendedName>
</protein>
<dbReference type="InterPro" id="IPR036754">
    <property type="entry name" value="YbaK/aa-tRNA-synt-asso_dom_sf"/>
</dbReference>
<dbReference type="InterPro" id="IPR007214">
    <property type="entry name" value="YbaK/aa-tRNA-synth-assoc-dom"/>
</dbReference>
<dbReference type="RefSeq" id="WP_009602257.1">
    <property type="nucleotide sequence ID" value="NZ_AEIU01000087.1"/>
</dbReference>
<dbReference type="InterPro" id="IPR004369">
    <property type="entry name" value="Prolyl-tRNA_editing_YbaK/EbsC"/>
</dbReference>
<evidence type="ECO:0000256" key="1">
    <source>
        <dbReference type="ARBA" id="ARBA00009798"/>
    </source>
</evidence>
<dbReference type="PIRSF" id="PIRSF006181">
    <property type="entry name" value="EbsC_YbaK"/>
    <property type="match status" value="1"/>
</dbReference>
<comment type="caution">
    <text evidence="6">The sequence shown here is derived from an EMBL/GenBank/DDBJ whole genome shotgun (WGS) entry which is preliminary data.</text>
</comment>
<dbReference type="PANTHER" id="PTHR30411">
    <property type="entry name" value="CYTOPLASMIC PROTEIN"/>
    <property type="match status" value="1"/>
</dbReference>
<sequence>MTPAVELAKKRKVDFLIHSYEHDPSAASYGLEAAEVLGHDPAKVFKTLLFCLDTDPKSLAVAVIPVDRKLNLKLAAKVAKFKKAQMADPNIAQKITGYLVGGISPIAQKKRLATFIDESALMYETICVSGGRRGLEIELSPHDLAELTRGRFTHLCSGE</sequence>
<proteinExistence type="inferred from homology"/>
<dbReference type="CDD" id="cd00002">
    <property type="entry name" value="YbaK_deacylase"/>
    <property type="match status" value="1"/>
</dbReference>
<dbReference type="AlphaFoldDB" id="E3BMC3"/>
<evidence type="ECO:0000256" key="3">
    <source>
        <dbReference type="ARBA" id="ARBA00023239"/>
    </source>
</evidence>
<keyword evidence="3 4" id="KW-0456">Lyase</keyword>
<dbReference type="eggNOG" id="COG2606">
    <property type="taxonomic scope" value="Bacteria"/>
</dbReference>
<dbReference type="SUPFAM" id="SSF55826">
    <property type="entry name" value="YbaK/ProRS associated domain"/>
    <property type="match status" value="1"/>
</dbReference>
<dbReference type="Pfam" id="PF04073">
    <property type="entry name" value="tRNA_edit"/>
    <property type="match status" value="1"/>
</dbReference>
<dbReference type="STRING" id="796620.VIBC2010_05679"/>
<keyword evidence="7" id="KW-1185">Reference proteome</keyword>
<evidence type="ECO:0000259" key="5">
    <source>
        <dbReference type="Pfam" id="PF04073"/>
    </source>
</evidence>
<evidence type="ECO:0000256" key="4">
    <source>
        <dbReference type="PIRNR" id="PIRNR006181"/>
    </source>
</evidence>
<dbReference type="PANTHER" id="PTHR30411:SF0">
    <property type="entry name" value="CYS-TRNA(PRO)_CYS-TRNA(CYS) DEACYLASE YBAK"/>
    <property type="match status" value="1"/>
</dbReference>
<dbReference type="GO" id="GO:0006412">
    <property type="term" value="P:translation"/>
    <property type="evidence" value="ECO:0007669"/>
    <property type="project" value="UniProtKB-KW"/>
</dbReference>
<keyword evidence="2 4" id="KW-0648">Protein biosynthesis</keyword>
<name>E3BMC3_9VIBR</name>
<dbReference type="GO" id="GO:0002161">
    <property type="term" value="F:aminoacyl-tRNA deacylase activity"/>
    <property type="evidence" value="ECO:0007669"/>
    <property type="project" value="InterPro"/>
</dbReference>
<dbReference type="Gene3D" id="3.90.960.10">
    <property type="entry name" value="YbaK/aminoacyl-tRNA synthetase-associated domain"/>
    <property type="match status" value="1"/>
</dbReference>
<gene>
    <name evidence="6" type="ORF">VIBC2010_05679</name>
</gene>
<dbReference type="NCBIfam" id="TIGR00011">
    <property type="entry name" value="YbaK_EbsC"/>
    <property type="match status" value="1"/>
</dbReference>
<reference evidence="6 7" key="1">
    <citation type="journal article" date="2012" name="Int. J. Syst. Evol. Microbiol.">
        <title>Vibrio caribbeanicus sp. nov., isolated from the marine sponge Scleritoderma cyanea.</title>
        <authorList>
            <person name="Hoffmann M."/>
            <person name="Monday S.R."/>
            <person name="Allard M.W."/>
            <person name="Strain E.A."/>
            <person name="Whittaker P."/>
            <person name="Naum M."/>
            <person name="McCarthy P.J."/>
            <person name="Lopez J.V."/>
            <person name="Fischer M."/>
            <person name="Brown E.W."/>
        </authorList>
    </citation>
    <scope>NUCLEOTIDE SEQUENCE [LARGE SCALE GENOMIC DNA]</scope>
    <source>
        <strain evidence="6 7">ATCC BAA-2122</strain>
    </source>
</reference>
<evidence type="ECO:0000313" key="7">
    <source>
        <dbReference type="Proteomes" id="UP000002943"/>
    </source>
</evidence>
<evidence type="ECO:0000313" key="6">
    <source>
        <dbReference type="EMBL" id="EFP95788.1"/>
    </source>
</evidence>
<comment type="similarity">
    <text evidence="1 4">Belongs to the prolyl-tRNA editing family. YbaK/EbsC subfamily.</text>
</comment>
<evidence type="ECO:0000256" key="2">
    <source>
        <dbReference type="ARBA" id="ARBA00022917"/>
    </source>
</evidence>
<dbReference type="OrthoDB" id="9809296at2"/>
<dbReference type="EMBL" id="AEIU01000087">
    <property type="protein sequence ID" value="EFP95788.1"/>
    <property type="molecule type" value="Genomic_DNA"/>
</dbReference>
<accession>E3BMC3</accession>
<dbReference type="Proteomes" id="UP000002943">
    <property type="component" value="Unassembled WGS sequence"/>
</dbReference>
<feature type="domain" description="YbaK/aminoacyl-tRNA synthetase-associated" evidence="5">
    <location>
        <begin position="31"/>
        <end position="146"/>
    </location>
</feature>